<name>A0AAW0CTK7_9AGAR</name>
<keyword evidence="2" id="KW-1185">Reference proteome</keyword>
<sequence>MLAPDSDTLALIGACGDSSQVVSLGLSVACLALSGTKSDAVGDKFKLCIRFTKETQVELQKYYDCVCHDIERLQAHQRLHDVFIDHTLQLQNLLDESKATKASTFLGRARNACSKAMPSLDKRYRKVSDLKKGIERHMDEVKARIEQLSTPIPLLTLA</sequence>
<comment type="caution">
    <text evidence="1">The sequence shown here is derived from an EMBL/GenBank/DDBJ whole genome shotgun (WGS) entry which is preliminary data.</text>
</comment>
<dbReference type="Proteomes" id="UP001383192">
    <property type="component" value="Unassembled WGS sequence"/>
</dbReference>
<evidence type="ECO:0000313" key="2">
    <source>
        <dbReference type="Proteomes" id="UP001383192"/>
    </source>
</evidence>
<dbReference type="EMBL" id="JAYKXP010000029">
    <property type="protein sequence ID" value="KAK7043171.1"/>
    <property type="molecule type" value="Genomic_DNA"/>
</dbReference>
<proteinExistence type="predicted"/>
<gene>
    <name evidence="1" type="ORF">VNI00_008525</name>
</gene>
<evidence type="ECO:0000313" key="1">
    <source>
        <dbReference type="EMBL" id="KAK7043171.1"/>
    </source>
</evidence>
<dbReference type="AlphaFoldDB" id="A0AAW0CTK7"/>
<protein>
    <submittedName>
        <fullName evidence="1">Uncharacterized protein</fullName>
    </submittedName>
</protein>
<organism evidence="1 2">
    <name type="scientific">Paramarasmius palmivorus</name>
    <dbReference type="NCBI Taxonomy" id="297713"/>
    <lineage>
        <taxon>Eukaryota</taxon>
        <taxon>Fungi</taxon>
        <taxon>Dikarya</taxon>
        <taxon>Basidiomycota</taxon>
        <taxon>Agaricomycotina</taxon>
        <taxon>Agaricomycetes</taxon>
        <taxon>Agaricomycetidae</taxon>
        <taxon>Agaricales</taxon>
        <taxon>Marasmiineae</taxon>
        <taxon>Marasmiaceae</taxon>
        <taxon>Paramarasmius</taxon>
    </lineage>
</organism>
<accession>A0AAW0CTK7</accession>
<reference evidence="1 2" key="1">
    <citation type="submission" date="2024-01" db="EMBL/GenBank/DDBJ databases">
        <title>A draft genome for a cacao thread blight-causing isolate of Paramarasmius palmivorus.</title>
        <authorList>
            <person name="Baruah I.K."/>
            <person name="Bukari Y."/>
            <person name="Amoako-Attah I."/>
            <person name="Meinhardt L.W."/>
            <person name="Bailey B.A."/>
            <person name="Cohen S.P."/>
        </authorList>
    </citation>
    <scope>NUCLEOTIDE SEQUENCE [LARGE SCALE GENOMIC DNA]</scope>
    <source>
        <strain evidence="1 2">GH-12</strain>
    </source>
</reference>